<dbReference type="PANTHER" id="PTHR31151:SF0">
    <property type="entry name" value="PROLINE-TRNA LIGASE (DUF1680)"/>
    <property type="match status" value="1"/>
</dbReference>
<keyword evidence="5" id="KW-1185">Reference proteome</keyword>
<keyword evidence="1" id="KW-0732">Signal</keyword>
<feature type="domain" description="Non-reducing end beta-L-arabinofuranosidase-like GH127 catalytic" evidence="2">
    <location>
        <begin position="306"/>
        <end position="366"/>
    </location>
</feature>
<accession>A0AAW0KQN7</accession>
<feature type="signal peptide" evidence="1">
    <location>
        <begin position="1"/>
        <end position="24"/>
    </location>
</feature>
<dbReference type="Pfam" id="PF20736">
    <property type="entry name" value="Glyco_hydro127M"/>
    <property type="match status" value="1"/>
</dbReference>
<proteinExistence type="predicted"/>
<dbReference type="InterPro" id="IPR012878">
    <property type="entry name" value="Beta-AFase-like_GH127_cat"/>
</dbReference>
<evidence type="ECO:0000259" key="3">
    <source>
        <dbReference type="Pfam" id="PF20736"/>
    </source>
</evidence>
<dbReference type="Pfam" id="PF07944">
    <property type="entry name" value="Beta-AFase-like_GH127_cat"/>
    <property type="match status" value="3"/>
</dbReference>
<sequence>MKGFLFFEMLVVLLISLLCGCAMSKECTNVPTQLSSHGLRYEPLSSNNETWKEEMFSHYHLIPTDDSAWSNLLPRKVLREEDEYSWAMTYRKMKNQGGFKFSGDFLKEISLHDVRLDSNSMHGRAQQTNLEYLLLLDEDSLVWSFRKTAGLPTPGNAYGGWEKPDCELRGHFVDLPVIPFLWSEFELDSEFKKMKGFLFFEMLVVLLISLLCGCAMSKECTNVPTQLSSHGLRYEPLSSNNETWKEEMFSHYHLIPTDDSAWSNLLPRKVLREEDEYSWAMTYRKMKNQGGFKFSGDFLKEISLHDVRLDSNSMHGRAQQTNLEYLLLLDEDSLVWSFRKTAGLPTPGNAYGGWEKPDCELRGHFFLYIPVHEHQSSKLLSTKTLLPSEQFDRFEAIKPVWAPYYTIHKILAGLLDQHTFAGNPQALKMVTWMVDYFYNRVQNVISKHSLERHYLSLNEETGGMNDVLYKLYAITGDPKHLVLAHLFDKPCFLGILAVEADDIAGFHANTHIPIVIGSQKRYEITGDPLYKAIGTFFMEIVNSSHSYATGGTSVSRHLFTWTKEMAYADYYERALTNGVLSIQKGTEPGVMIYMLPQGRGVSKASGYHGWGTKNHSFWCCYGTGIESFSKLGDSIYFEEEGEVPSLYIIQYITSSLDWKSGRILLNQEVDAVSSWDPYLRVTLTPTLKEGAAQASNLNLRIPSWTHTDGAKASLNDQSLNLPAPGNFLSVTRDWRVGDKITLQLPISLRTEAIKDDRPEFSSLQAILYGPYLLSGHTSGDWDIKTGSANSLSDWITPIPAAYKTSLVSLSQESGDTNFVLTNSNQSITMEKLPAPGTNSAVHATFRLILNYSSPAEVSTMKDAIGRSVMLEPFDFPGMVVVHQGKDKNLAVADSSGSGGSSVFRLVAGLDGRAETVSLESESNKDCFVYSGVDYNSGTSTKLSCKSESPDTDFDKAAASFVLNKGISEYHPISFMAKGARRNFLLAPLLSFQDESYTIYFNIQS</sequence>
<dbReference type="InterPro" id="IPR008928">
    <property type="entry name" value="6-hairpin_glycosidase_sf"/>
</dbReference>
<feature type="chain" id="PRO_5043564479" evidence="1">
    <location>
        <begin position="25"/>
        <end position="1004"/>
    </location>
</feature>
<protein>
    <submittedName>
        <fullName evidence="4">Uncharacterized protein</fullName>
    </submittedName>
</protein>
<dbReference type="GO" id="GO:0046373">
    <property type="term" value="P:L-arabinose metabolic process"/>
    <property type="evidence" value="ECO:0007669"/>
    <property type="project" value="InterPro"/>
</dbReference>
<dbReference type="PROSITE" id="PS51257">
    <property type="entry name" value="PROKAR_LIPOPROTEIN"/>
    <property type="match status" value="1"/>
</dbReference>
<dbReference type="AlphaFoldDB" id="A0AAW0KQN7"/>
<dbReference type="InterPro" id="IPR049046">
    <property type="entry name" value="Beta-AFase-like_GH127_middle"/>
</dbReference>
<name>A0AAW0KQN7_QUESU</name>
<organism evidence="4 5">
    <name type="scientific">Quercus suber</name>
    <name type="common">Cork oak</name>
    <dbReference type="NCBI Taxonomy" id="58331"/>
    <lineage>
        <taxon>Eukaryota</taxon>
        <taxon>Viridiplantae</taxon>
        <taxon>Streptophyta</taxon>
        <taxon>Embryophyta</taxon>
        <taxon>Tracheophyta</taxon>
        <taxon>Spermatophyta</taxon>
        <taxon>Magnoliopsida</taxon>
        <taxon>eudicotyledons</taxon>
        <taxon>Gunneridae</taxon>
        <taxon>Pentapetalae</taxon>
        <taxon>rosids</taxon>
        <taxon>fabids</taxon>
        <taxon>Fagales</taxon>
        <taxon>Fagaceae</taxon>
        <taxon>Quercus</taxon>
    </lineage>
</organism>
<dbReference type="SUPFAM" id="SSF110221">
    <property type="entry name" value="AbfB domain"/>
    <property type="match status" value="1"/>
</dbReference>
<evidence type="ECO:0000313" key="5">
    <source>
        <dbReference type="Proteomes" id="UP000237347"/>
    </source>
</evidence>
<gene>
    <name evidence="4" type="ORF">CFP56_016253</name>
</gene>
<dbReference type="Proteomes" id="UP000237347">
    <property type="component" value="Unassembled WGS sequence"/>
</dbReference>
<feature type="domain" description="Non-reducing end beta-L-arabinofuranosidase-like GH127 middle" evidence="3">
    <location>
        <begin position="646"/>
        <end position="746"/>
    </location>
</feature>
<dbReference type="GO" id="GO:0046556">
    <property type="term" value="F:alpha-L-arabinofuranosidase activity"/>
    <property type="evidence" value="ECO:0007669"/>
    <property type="project" value="InterPro"/>
</dbReference>
<comment type="caution">
    <text evidence="4">The sequence shown here is derived from an EMBL/GenBank/DDBJ whole genome shotgun (WGS) entry which is preliminary data.</text>
</comment>
<feature type="domain" description="Non-reducing end beta-L-arabinofuranosidase-like GH127 catalytic" evidence="2">
    <location>
        <begin position="388"/>
        <end position="554"/>
    </location>
</feature>
<dbReference type="SUPFAM" id="SSF48208">
    <property type="entry name" value="Six-hairpin glycosidases"/>
    <property type="match status" value="1"/>
</dbReference>
<evidence type="ECO:0000313" key="4">
    <source>
        <dbReference type="EMBL" id="KAK7840778.1"/>
    </source>
</evidence>
<dbReference type="EMBL" id="PKMF04000254">
    <property type="protein sequence ID" value="KAK7840778.1"/>
    <property type="molecule type" value="Genomic_DNA"/>
</dbReference>
<reference evidence="4 5" key="1">
    <citation type="journal article" date="2018" name="Sci. Data">
        <title>The draft genome sequence of cork oak.</title>
        <authorList>
            <person name="Ramos A.M."/>
            <person name="Usie A."/>
            <person name="Barbosa P."/>
            <person name="Barros P.M."/>
            <person name="Capote T."/>
            <person name="Chaves I."/>
            <person name="Simoes F."/>
            <person name="Abreu I."/>
            <person name="Carrasquinho I."/>
            <person name="Faro C."/>
            <person name="Guimaraes J.B."/>
            <person name="Mendonca D."/>
            <person name="Nobrega F."/>
            <person name="Rodrigues L."/>
            <person name="Saibo N.J.M."/>
            <person name="Varela M.C."/>
            <person name="Egas C."/>
            <person name="Matos J."/>
            <person name="Miguel C.M."/>
            <person name="Oliveira M.M."/>
            <person name="Ricardo C.P."/>
            <person name="Goncalves S."/>
        </authorList>
    </citation>
    <scope>NUCLEOTIDE SEQUENCE [LARGE SCALE GENOMIC DNA]</scope>
    <source>
        <strain evidence="5">cv. HL8</strain>
    </source>
</reference>
<feature type="domain" description="Non-reducing end beta-L-arabinofuranosidase-like GH127 catalytic" evidence="2">
    <location>
        <begin position="113"/>
        <end position="173"/>
    </location>
</feature>
<dbReference type="InterPro" id="IPR036195">
    <property type="entry name" value="AbfB_ABD_sf"/>
</dbReference>
<evidence type="ECO:0000256" key="1">
    <source>
        <dbReference type="SAM" id="SignalP"/>
    </source>
</evidence>
<evidence type="ECO:0000259" key="2">
    <source>
        <dbReference type="Pfam" id="PF07944"/>
    </source>
</evidence>
<dbReference type="Gene3D" id="2.80.10.50">
    <property type="match status" value="1"/>
</dbReference>
<dbReference type="PANTHER" id="PTHR31151">
    <property type="entry name" value="PROLINE-TRNA LIGASE (DUF1680)"/>
    <property type="match status" value="1"/>
</dbReference>